<dbReference type="Gene3D" id="3.40.50.360">
    <property type="match status" value="1"/>
</dbReference>
<dbReference type="GO" id="GO:0005829">
    <property type="term" value="C:cytosol"/>
    <property type="evidence" value="ECO:0007669"/>
    <property type="project" value="TreeGrafter"/>
</dbReference>
<dbReference type="Pfam" id="PF03358">
    <property type="entry name" value="FMN_red"/>
    <property type="match status" value="1"/>
</dbReference>
<organism evidence="2 3">
    <name type="scientific">Sagittula marina</name>
    <dbReference type="NCBI Taxonomy" id="943940"/>
    <lineage>
        <taxon>Bacteria</taxon>
        <taxon>Pseudomonadati</taxon>
        <taxon>Pseudomonadota</taxon>
        <taxon>Alphaproteobacteria</taxon>
        <taxon>Rhodobacterales</taxon>
        <taxon>Roseobacteraceae</taxon>
        <taxon>Sagittula</taxon>
    </lineage>
</organism>
<evidence type="ECO:0000313" key="3">
    <source>
        <dbReference type="Proteomes" id="UP000541426"/>
    </source>
</evidence>
<dbReference type="Proteomes" id="UP000541426">
    <property type="component" value="Unassembled WGS sequence"/>
</dbReference>
<feature type="domain" description="NADPH-dependent FMN reductase-like" evidence="1">
    <location>
        <begin position="5"/>
        <end position="150"/>
    </location>
</feature>
<dbReference type="SUPFAM" id="SSF52218">
    <property type="entry name" value="Flavoproteins"/>
    <property type="match status" value="1"/>
</dbReference>
<dbReference type="AlphaFoldDB" id="A0A7W6DNS4"/>
<dbReference type="InterPro" id="IPR005025">
    <property type="entry name" value="FMN_Rdtase-like_dom"/>
</dbReference>
<keyword evidence="3" id="KW-1185">Reference proteome</keyword>
<accession>A0A7W6DNS4</accession>
<dbReference type="InterPro" id="IPR050712">
    <property type="entry name" value="NAD(P)H-dep_reductase"/>
</dbReference>
<sequence length="183" mass="19471">MTTLSVVGLCGSLRAASTNRLLLNEAARRFGEDAAYTEIDILFPLYDEDTETGPGIPDAVQHAADLIAGADAVIIATPEYNKGISGALKNALDWISRTEGNCWRDKPVALVSAAAGAAGGPRSQSMTRLCLTAFRPTLLPGPEVMIGQTAQQWDDNGRLTNEMGIKLLSELMADLRKVAEARA</sequence>
<evidence type="ECO:0000313" key="2">
    <source>
        <dbReference type="EMBL" id="MBB3983970.1"/>
    </source>
</evidence>
<evidence type="ECO:0000259" key="1">
    <source>
        <dbReference type="Pfam" id="PF03358"/>
    </source>
</evidence>
<reference evidence="2 3" key="1">
    <citation type="submission" date="2020-08" db="EMBL/GenBank/DDBJ databases">
        <title>Genomic Encyclopedia of Type Strains, Phase IV (KMG-IV): sequencing the most valuable type-strain genomes for metagenomic binning, comparative biology and taxonomic classification.</title>
        <authorList>
            <person name="Goeker M."/>
        </authorList>
    </citation>
    <scope>NUCLEOTIDE SEQUENCE [LARGE SCALE GENOMIC DNA]</scope>
    <source>
        <strain evidence="2 3">DSM 102235</strain>
    </source>
</reference>
<dbReference type="PANTHER" id="PTHR30543">
    <property type="entry name" value="CHROMATE REDUCTASE"/>
    <property type="match status" value="1"/>
</dbReference>
<comment type="caution">
    <text evidence="2">The sequence shown here is derived from an EMBL/GenBank/DDBJ whole genome shotgun (WGS) entry which is preliminary data.</text>
</comment>
<name>A0A7W6DNS4_9RHOB</name>
<dbReference type="GO" id="GO:0016491">
    <property type="term" value="F:oxidoreductase activity"/>
    <property type="evidence" value="ECO:0007669"/>
    <property type="project" value="InterPro"/>
</dbReference>
<dbReference type="EMBL" id="JACIEJ010000001">
    <property type="protein sequence ID" value="MBB3983970.1"/>
    <property type="molecule type" value="Genomic_DNA"/>
</dbReference>
<dbReference type="GO" id="GO:0010181">
    <property type="term" value="F:FMN binding"/>
    <property type="evidence" value="ECO:0007669"/>
    <property type="project" value="TreeGrafter"/>
</dbReference>
<dbReference type="InterPro" id="IPR029039">
    <property type="entry name" value="Flavoprotein-like_sf"/>
</dbReference>
<protein>
    <submittedName>
        <fullName evidence="2">Chromate reductase</fullName>
    </submittedName>
</protein>
<gene>
    <name evidence="2" type="ORF">GGQ68_000281</name>
</gene>
<dbReference type="RefSeq" id="WP_183962601.1">
    <property type="nucleotide sequence ID" value="NZ_BAABBZ010000012.1"/>
</dbReference>
<proteinExistence type="predicted"/>
<dbReference type="PANTHER" id="PTHR30543:SF21">
    <property type="entry name" value="NAD(P)H-DEPENDENT FMN REDUCTASE LOT6"/>
    <property type="match status" value="1"/>
</dbReference>